<dbReference type="AlphaFoldDB" id="A0A2V1GX69"/>
<evidence type="ECO:0000313" key="3">
    <source>
        <dbReference type="EMBL" id="PVZ71771.1"/>
    </source>
</evidence>
<organism evidence="3 4">
    <name type="scientific">Pelagibaculum spongiae</name>
    <dbReference type="NCBI Taxonomy" id="2080658"/>
    <lineage>
        <taxon>Bacteria</taxon>
        <taxon>Pseudomonadati</taxon>
        <taxon>Pseudomonadota</taxon>
        <taxon>Gammaproteobacteria</taxon>
        <taxon>Oceanospirillales</taxon>
        <taxon>Pelagibaculum</taxon>
    </lineage>
</organism>
<sequence>MNGFWLLTALIIICPLAIYAGFLLQKLRAQQHKKLELEKQAQAGIAKRTKKIRDSVETIARMMVEQDLNISEGSIRIGKMLEGWPGKSYDFEGDYTQLFTLFRKANEFAILDERKELAKQDLMRQDYQRELLEAEYKEKVLEDAKRLLGHSWT</sequence>
<accession>A0A2V1GX69</accession>
<dbReference type="EMBL" id="QDDL01000001">
    <property type="protein sequence ID" value="PVZ71771.1"/>
    <property type="molecule type" value="Genomic_DNA"/>
</dbReference>
<keyword evidence="4" id="KW-1185">Reference proteome</keyword>
<keyword evidence="1" id="KW-0472">Membrane</keyword>
<feature type="transmembrane region" description="Helical" evidence="1">
    <location>
        <begin position="6"/>
        <end position="24"/>
    </location>
</feature>
<reference evidence="3 4" key="1">
    <citation type="submission" date="2018-04" db="EMBL/GenBank/DDBJ databases">
        <title>Thalassorhabdus spongiae gen. nov., sp. nov., isolated from a marine sponge in South-West Iceland.</title>
        <authorList>
            <person name="Knobloch S."/>
            <person name="Daussin A."/>
            <person name="Johannsson R."/>
            <person name="Marteinsson V.T."/>
        </authorList>
    </citation>
    <scope>NUCLEOTIDE SEQUENCE [LARGE SCALE GENOMIC DNA]</scope>
    <source>
        <strain evidence="3 4">Hp12</strain>
    </source>
</reference>
<keyword evidence="1" id="KW-0812">Transmembrane</keyword>
<feature type="domain" description="DUF2489" evidence="2">
    <location>
        <begin position="13"/>
        <end position="147"/>
    </location>
</feature>
<proteinExistence type="predicted"/>
<protein>
    <submittedName>
        <fullName evidence="3">DUF2489 domain-containing protein</fullName>
    </submittedName>
</protein>
<keyword evidence="1" id="KW-1133">Transmembrane helix</keyword>
<evidence type="ECO:0000256" key="1">
    <source>
        <dbReference type="SAM" id="Phobius"/>
    </source>
</evidence>
<dbReference type="OrthoDB" id="5740155at2"/>
<dbReference type="Pfam" id="PF10675">
    <property type="entry name" value="DUF2489"/>
    <property type="match status" value="1"/>
</dbReference>
<evidence type="ECO:0000259" key="2">
    <source>
        <dbReference type="Pfam" id="PF10675"/>
    </source>
</evidence>
<dbReference type="InterPro" id="IPR019617">
    <property type="entry name" value="DUF2489"/>
</dbReference>
<dbReference type="Proteomes" id="UP000244906">
    <property type="component" value="Unassembled WGS sequence"/>
</dbReference>
<dbReference type="RefSeq" id="WP_116685359.1">
    <property type="nucleotide sequence ID" value="NZ_CAWNYD010000001.1"/>
</dbReference>
<gene>
    <name evidence="3" type="ORF">DC094_01720</name>
</gene>
<evidence type="ECO:0000313" key="4">
    <source>
        <dbReference type="Proteomes" id="UP000244906"/>
    </source>
</evidence>
<comment type="caution">
    <text evidence="3">The sequence shown here is derived from an EMBL/GenBank/DDBJ whole genome shotgun (WGS) entry which is preliminary data.</text>
</comment>
<name>A0A2V1GX69_9GAMM</name>